<evidence type="ECO:0000256" key="10">
    <source>
        <dbReference type="ARBA" id="ARBA00023211"/>
    </source>
</evidence>
<dbReference type="FunFam" id="3.30.1490.20:FF:000001">
    <property type="entry name" value="Carbamoyl-phosphate synthase large chain"/>
    <property type="match status" value="1"/>
</dbReference>
<dbReference type="GO" id="GO:0006526">
    <property type="term" value="P:L-arginine biosynthetic process"/>
    <property type="evidence" value="ECO:0007669"/>
    <property type="project" value="UniProtKB-KW"/>
</dbReference>
<evidence type="ECO:0000313" key="17">
    <source>
        <dbReference type="Proteomes" id="UP000242497"/>
    </source>
</evidence>
<evidence type="ECO:0000256" key="1">
    <source>
        <dbReference type="ARBA" id="ARBA00005077"/>
    </source>
</evidence>
<dbReference type="PROSITE" id="PS00867">
    <property type="entry name" value="CPSASE_2"/>
    <property type="match status" value="1"/>
</dbReference>
<keyword evidence="9 13" id="KW-0067">ATP-binding</keyword>
<evidence type="ECO:0000256" key="7">
    <source>
        <dbReference type="ARBA" id="ARBA00022737"/>
    </source>
</evidence>
<organism evidence="16 17">
    <name type="scientific">Tepidibacter formicigenes DSM 15518</name>
    <dbReference type="NCBI Taxonomy" id="1123349"/>
    <lineage>
        <taxon>Bacteria</taxon>
        <taxon>Bacillati</taxon>
        <taxon>Bacillota</taxon>
        <taxon>Clostridia</taxon>
        <taxon>Peptostreptococcales</taxon>
        <taxon>Peptostreptococcaceae</taxon>
        <taxon>Tepidibacter</taxon>
    </lineage>
</organism>
<dbReference type="Pfam" id="PF25596">
    <property type="entry name" value="CPSase_L_D1"/>
    <property type="match status" value="1"/>
</dbReference>
<evidence type="ECO:0000256" key="9">
    <source>
        <dbReference type="ARBA" id="ARBA00022840"/>
    </source>
</evidence>
<evidence type="ECO:0000259" key="14">
    <source>
        <dbReference type="PROSITE" id="PS50975"/>
    </source>
</evidence>
<dbReference type="InterPro" id="IPR011607">
    <property type="entry name" value="MGS-like_dom"/>
</dbReference>
<comment type="catalytic activity">
    <reaction evidence="12">
        <text>hydrogencarbonate + L-glutamine + 2 ATP + H2O = carbamoyl phosphate + L-glutamate + 2 ADP + phosphate + 2 H(+)</text>
        <dbReference type="Rhea" id="RHEA:18633"/>
        <dbReference type="ChEBI" id="CHEBI:15377"/>
        <dbReference type="ChEBI" id="CHEBI:15378"/>
        <dbReference type="ChEBI" id="CHEBI:17544"/>
        <dbReference type="ChEBI" id="CHEBI:29985"/>
        <dbReference type="ChEBI" id="CHEBI:30616"/>
        <dbReference type="ChEBI" id="CHEBI:43474"/>
        <dbReference type="ChEBI" id="CHEBI:58228"/>
        <dbReference type="ChEBI" id="CHEBI:58359"/>
        <dbReference type="ChEBI" id="CHEBI:456216"/>
        <dbReference type="EC" id="6.3.5.5"/>
    </reaction>
</comment>
<evidence type="ECO:0000256" key="12">
    <source>
        <dbReference type="ARBA" id="ARBA00048816"/>
    </source>
</evidence>
<dbReference type="AlphaFoldDB" id="A0A1M6SXR0"/>
<dbReference type="GO" id="GO:0006541">
    <property type="term" value="P:glutamine metabolic process"/>
    <property type="evidence" value="ECO:0007669"/>
    <property type="project" value="TreeGrafter"/>
</dbReference>
<dbReference type="SMART" id="SM00851">
    <property type="entry name" value="MGS"/>
    <property type="match status" value="1"/>
</dbReference>
<evidence type="ECO:0000256" key="8">
    <source>
        <dbReference type="ARBA" id="ARBA00022741"/>
    </source>
</evidence>
<reference evidence="17" key="1">
    <citation type="submission" date="2016-11" db="EMBL/GenBank/DDBJ databases">
        <authorList>
            <person name="Varghese N."/>
            <person name="Submissions S."/>
        </authorList>
    </citation>
    <scope>NUCLEOTIDE SEQUENCE [LARGE SCALE GENOMIC DNA]</scope>
    <source>
        <strain evidence="17">DSM 15518</strain>
    </source>
</reference>
<evidence type="ECO:0000256" key="2">
    <source>
        <dbReference type="ARBA" id="ARBA00009799"/>
    </source>
</evidence>
<dbReference type="SUPFAM" id="SSF52440">
    <property type="entry name" value="PreATP-grasp domain"/>
    <property type="match status" value="1"/>
</dbReference>
<evidence type="ECO:0000313" key="16">
    <source>
        <dbReference type="EMBL" id="SHK49440.1"/>
    </source>
</evidence>
<evidence type="ECO:0000256" key="4">
    <source>
        <dbReference type="ARBA" id="ARBA00022598"/>
    </source>
</evidence>
<keyword evidence="7" id="KW-0677">Repeat</keyword>
<dbReference type="GO" id="GO:0046872">
    <property type="term" value="F:metal ion binding"/>
    <property type="evidence" value="ECO:0007669"/>
    <property type="project" value="UniProtKB-KW"/>
</dbReference>
<dbReference type="PROSITE" id="PS50975">
    <property type="entry name" value="ATP_GRASP"/>
    <property type="match status" value="1"/>
</dbReference>
<dbReference type="InterPro" id="IPR036914">
    <property type="entry name" value="MGS-like_dom_sf"/>
</dbReference>
<dbReference type="Gene3D" id="3.40.50.1380">
    <property type="entry name" value="Methylglyoxal synthase-like domain"/>
    <property type="match status" value="1"/>
</dbReference>
<name>A0A1M6SXR0_9FIRM</name>
<dbReference type="PANTHER" id="PTHR11405:SF53">
    <property type="entry name" value="CARBAMOYL-PHOSPHATE SYNTHASE [AMMONIA], MITOCHONDRIAL"/>
    <property type="match status" value="1"/>
</dbReference>
<dbReference type="Proteomes" id="UP000242497">
    <property type="component" value="Unassembled WGS sequence"/>
</dbReference>
<dbReference type="Gene3D" id="3.30.1490.20">
    <property type="entry name" value="ATP-grasp fold, A domain"/>
    <property type="match status" value="1"/>
</dbReference>
<proteinExistence type="inferred from homology"/>
<keyword evidence="10" id="KW-0464">Manganese</keyword>
<dbReference type="InterPro" id="IPR005479">
    <property type="entry name" value="CPAse_ATP-bd"/>
</dbReference>
<keyword evidence="5" id="KW-0028">Amino-acid biosynthesis</keyword>
<sequence>MNVINKENPEGVIVQFGGQTSINLTKKLYEKGVNILGTSFESIDLAEDRGKLTNILKNLNIPTPKGCAVTNLKDAFNTAENLEYPVIVRPSYVIGGRAMQVIYDDRALENYMYEAVNISSEYPVLIDKYVKGIEIEVDAICDGEDILIPGIMEHVEKTGVHSGDSITIYPTVSLDKETIEKLVTYTKKIAKTFKIVGLVNIQYVYDGKEVYVIEVNPRASRTVPILSKVTQVPMVKLAVEAMLGKKLKELDYGIGLMENKDVYAVKIPVFSSEKLANVDIYLSPEMKSTGEVLGVDKNLDKAVYKGFRSVNIDIPTNGGIYISLKDIDKKEGLEVIKKYYELGFKLYGSKGTSEFLNNNEVLCEEADLDKLNNLILNNYINIVINTPTKGNSFESQGFKLRKKATERKIPIFTSIDTANLFLKAINIKKNNENIDYVSLDNYFIE</sequence>
<feature type="domain" description="MGS-like" evidence="15">
    <location>
        <begin position="312"/>
        <end position="445"/>
    </location>
</feature>
<dbReference type="PROSITE" id="PS51855">
    <property type="entry name" value="MGS"/>
    <property type="match status" value="1"/>
</dbReference>
<keyword evidence="8 13" id="KW-0547">Nucleotide-binding</keyword>
<dbReference type="GO" id="GO:0005524">
    <property type="term" value="F:ATP binding"/>
    <property type="evidence" value="ECO:0007669"/>
    <property type="project" value="UniProtKB-UniRule"/>
</dbReference>
<keyword evidence="6" id="KW-0479">Metal-binding</keyword>
<dbReference type="PRINTS" id="PR00098">
    <property type="entry name" value="CPSASE"/>
</dbReference>
<comment type="similarity">
    <text evidence="2">Belongs to the CarB family.</text>
</comment>
<dbReference type="Gene3D" id="3.40.50.20">
    <property type="match status" value="1"/>
</dbReference>
<dbReference type="InterPro" id="IPR011761">
    <property type="entry name" value="ATP-grasp"/>
</dbReference>
<evidence type="ECO:0000256" key="5">
    <source>
        <dbReference type="ARBA" id="ARBA00022605"/>
    </source>
</evidence>
<dbReference type="Gene3D" id="3.30.470.20">
    <property type="entry name" value="ATP-grasp fold, B domain"/>
    <property type="match status" value="1"/>
</dbReference>
<dbReference type="GO" id="GO:0004088">
    <property type="term" value="F:carbamoyl-phosphate synthase (glutamine-hydrolyzing) activity"/>
    <property type="evidence" value="ECO:0007669"/>
    <property type="project" value="UniProtKB-EC"/>
</dbReference>
<evidence type="ECO:0000256" key="3">
    <source>
        <dbReference type="ARBA" id="ARBA00022571"/>
    </source>
</evidence>
<keyword evidence="3" id="KW-0055">Arginine biosynthesis</keyword>
<dbReference type="Pfam" id="PF02786">
    <property type="entry name" value="CPSase_L_D2"/>
    <property type="match status" value="1"/>
</dbReference>
<dbReference type="InterPro" id="IPR005483">
    <property type="entry name" value="CPSase_dom"/>
</dbReference>
<keyword evidence="17" id="KW-1185">Reference proteome</keyword>
<dbReference type="GO" id="GO:0005737">
    <property type="term" value="C:cytoplasm"/>
    <property type="evidence" value="ECO:0007669"/>
    <property type="project" value="TreeGrafter"/>
</dbReference>
<keyword evidence="4" id="KW-0436">Ligase</keyword>
<dbReference type="PROSITE" id="PS00866">
    <property type="entry name" value="CPSASE_1"/>
    <property type="match status" value="1"/>
</dbReference>
<evidence type="ECO:0000256" key="13">
    <source>
        <dbReference type="PROSITE-ProRule" id="PRU00409"/>
    </source>
</evidence>
<accession>A0A1M6SXR0</accession>
<dbReference type="SUPFAM" id="SSF52335">
    <property type="entry name" value="Methylglyoxal synthase-like"/>
    <property type="match status" value="1"/>
</dbReference>
<comment type="catalytic activity">
    <reaction evidence="11">
        <text>hydrogencarbonate + NH4(+) + 2 ATP = carbamoyl phosphate + 2 ADP + phosphate + 2 H(+)</text>
        <dbReference type="Rhea" id="RHEA:18029"/>
        <dbReference type="ChEBI" id="CHEBI:15378"/>
        <dbReference type="ChEBI" id="CHEBI:17544"/>
        <dbReference type="ChEBI" id="CHEBI:28938"/>
        <dbReference type="ChEBI" id="CHEBI:30616"/>
        <dbReference type="ChEBI" id="CHEBI:43474"/>
        <dbReference type="ChEBI" id="CHEBI:58228"/>
        <dbReference type="ChEBI" id="CHEBI:456216"/>
        <dbReference type="EC" id="6.3.4.16"/>
    </reaction>
</comment>
<dbReference type="InterPro" id="IPR016185">
    <property type="entry name" value="PreATP-grasp_dom_sf"/>
</dbReference>
<evidence type="ECO:0000256" key="11">
    <source>
        <dbReference type="ARBA" id="ARBA00047359"/>
    </source>
</evidence>
<dbReference type="STRING" id="1123349.SAMN02744037_02456"/>
<dbReference type="Pfam" id="PF02142">
    <property type="entry name" value="MGS"/>
    <property type="match status" value="1"/>
</dbReference>
<dbReference type="EMBL" id="FRAE01000079">
    <property type="protein sequence ID" value="SHK49440.1"/>
    <property type="molecule type" value="Genomic_DNA"/>
</dbReference>
<gene>
    <name evidence="16" type="ORF">SAMN02744037_02456</name>
</gene>
<dbReference type="PANTHER" id="PTHR11405">
    <property type="entry name" value="CARBAMOYLTRANSFERASE FAMILY MEMBER"/>
    <property type="match status" value="1"/>
</dbReference>
<dbReference type="SUPFAM" id="SSF56059">
    <property type="entry name" value="Glutathione synthetase ATP-binding domain-like"/>
    <property type="match status" value="1"/>
</dbReference>
<dbReference type="FunFam" id="3.30.470.20:FF:000026">
    <property type="entry name" value="Carbamoyl-phosphate synthase large chain"/>
    <property type="match status" value="1"/>
</dbReference>
<comment type="pathway">
    <text evidence="1">Amino-acid biosynthesis; L-arginine biosynthesis; carbamoyl phosphate from bicarbonate: step 1/1.</text>
</comment>
<evidence type="ECO:0000259" key="15">
    <source>
        <dbReference type="PROSITE" id="PS51855"/>
    </source>
</evidence>
<dbReference type="InterPro" id="IPR058047">
    <property type="entry name" value="CPSase_preATP-grasp"/>
</dbReference>
<feature type="domain" description="ATP-grasp" evidence="14">
    <location>
        <begin position="53"/>
        <end position="243"/>
    </location>
</feature>
<dbReference type="InterPro" id="IPR013815">
    <property type="entry name" value="ATP_grasp_subdomain_1"/>
</dbReference>
<evidence type="ECO:0000256" key="6">
    <source>
        <dbReference type="ARBA" id="ARBA00022723"/>
    </source>
</evidence>
<dbReference type="GO" id="GO:0004087">
    <property type="term" value="F:carbamoyl-phosphate synthase (ammonia) activity"/>
    <property type="evidence" value="ECO:0007669"/>
    <property type="project" value="UniProtKB-EC"/>
</dbReference>
<protein>
    <submittedName>
        <fullName evidence="16">Carbamoyl-phosphate synthase, large subunit</fullName>
    </submittedName>
</protein>